<organism evidence="2">
    <name type="scientific">Zea mays</name>
    <name type="common">Maize</name>
    <dbReference type="NCBI Taxonomy" id="4577"/>
    <lineage>
        <taxon>Eukaryota</taxon>
        <taxon>Viridiplantae</taxon>
        <taxon>Streptophyta</taxon>
        <taxon>Embryophyta</taxon>
        <taxon>Tracheophyta</taxon>
        <taxon>Spermatophyta</taxon>
        <taxon>Magnoliopsida</taxon>
        <taxon>Liliopsida</taxon>
        <taxon>Poales</taxon>
        <taxon>Poaceae</taxon>
        <taxon>PACMAD clade</taxon>
        <taxon>Panicoideae</taxon>
        <taxon>Andropogonodae</taxon>
        <taxon>Andropogoneae</taxon>
        <taxon>Tripsacinae</taxon>
        <taxon>Zea</taxon>
    </lineage>
</organism>
<sequence>MERSPKGETGSTELTGVGTDVLNKERLLGKAGEKNGEKGNDVAPQDLKTQTEKLAGLNGC</sequence>
<dbReference type="OMA" id="LNKEPHG"/>
<evidence type="ECO:0000256" key="1">
    <source>
        <dbReference type="SAM" id="MobiDB-lite"/>
    </source>
</evidence>
<gene>
    <name evidence="2" type="ORF">ZEAMMB73_Zm00001d018896</name>
</gene>
<name>A0A1D6HT69_MAIZE</name>
<feature type="region of interest" description="Disordered" evidence="1">
    <location>
        <begin position="1"/>
        <end position="60"/>
    </location>
</feature>
<protein>
    <submittedName>
        <fullName evidence="2">Evolutionarily conserved C-terminal region 2</fullName>
    </submittedName>
</protein>
<dbReference type="EMBL" id="CM007650">
    <property type="protein sequence ID" value="ONM51584.1"/>
    <property type="molecule type" value="Genomic_DNA"/>
</dbReference>
<reference evidence="2" key="1">
    <citation type="submission" date="2015-12" db="EMBL/GenBank/DDBJ databases">
        <title>Update maize B73 reference genome by single molecule sequencing technologies.</title>
        <authorList>
            <consortium name="Maize Genome Sequencing Project"/>
            <person name="Ware D."/>
        </authorList>
    </citation>
    <scope>NUCLEOTIDE SEQUENCE [LARGE SCALE GENOMIC DNA]</scope>
    <source>
        <tissue evidence="2">Seedling</tissue>
    </source>
</reference>
<accession>A0A1D6HT69</accession>
<dbReference type="AlphaFoldDB" id="A0A1D6HT69"/>
<feature type="compositionally biased region" description="Basic and acidic residues" evidence="1">
    <location>
        <begin position="22"/>
        <end position="40"/>
    </location>
</feature>
<evidence type="ECO:0000313" key="2">
    <source>
        <dbReference type="EMBL" id="ONM51584.1"/>
    </source>
</evidence>
<proteinExistence type="predicted"/>